<keyword evidence="2" id="KW-1185">Reference proteome</keyword>
<evidence type="ECO:0008006" key="3">
    <source>
        <dbReference type="Google" id="ProtNLM"/>
    </source>
</evidence>
<dbReference type="RefSeq" id="WP_198874943.1">
    <property type="nucleotide sequence ID" value="NZ_JAEKMH010000001.1"/>
</dbReference>
<protein>
    <recommendedName>
        <fullName evidence="3">DUF91 domain-containing protein</fullName>
    </recommendedName>
</protein>
<accession>A0A934IWR5</accession>
<comment type="caution">
    <text evidence="1">The sequence shown here is derived from an EMBL/GenBank/DDBJ whole genome shotgun (WGS) entry which is preliminary data.</text>
</comment>
<proteinExistence type="predicted"/>
<evidence type="ECO:0000313" key="2">
    <source>
        <dbReference type="Proteomes" id="UP000602124"/>
    </source>
</evidence>
<evidence type="ECO:0000313" key="1">
    <source>
        <dbReference type="EMBL" id="MBJ3783717.1"/>
    </source>
</evidence>
<gene>
    <name evidence="1" type="ORF">JEQ47_03190</name>
</gene>
<organism evidence="1 2">
    <name type="scientific">Devosia sediminis</name>
    <dbReference type="NCBI Taxonomy" id="2798801"/>
    <lineage>
        <taxon>Bacteria</taxon>
        <taxon>Pseudomonadati</taxon>
        <taxon>Pseudomonadota</taxon>
        <taxon>Alphaproteobacteria</taxon>
        <taxon>Hyphomicrobiales</taxon>
        <taxon>Devosiaceae</taxon>
        <taxon>Devosia</taxon>
    </lineage>
</organism>
<sequence length="462" mass="52313">MELFSEKFIEDCIAEAPEAFLGQPLELLSQQPRIGGFVPDLVFRGSQGEVVVVEVQQNTLDRHHLYRCLEYRDSLTHDGDISTVILVCEHIPQRYERIAKVHNIIVIAVQREAFLKSAIKYCPKSLSTHLTTSINKASAAHLFTGDSLVRPYAWGEHDKLVDVYRFTVAELGRCGLIEKYRNDQQTSEILRAAEDLMSATAGDLIDPTKWNIDNLLSPPSGWVPPQEKHIKRIQRPQARLRVFITSKNNLSVRWAPVSRRVGEEYLFDWVRYPSDVGYGYDRPEDEVLFLHNIYRISADADQLMHRPDGDERAALGSMMLALIFSMLQHLRYTLGQVIDCQFDSEFCLDLGDEVPTNSWSSRRQINGWRIADTQMLRVEEAQARVANFETNVQTFSIAEMLAALDLALSKPDPKLSMASAIAKELRATGTAVKAPAIASVLHDMMEARDARLAPYSGRIDIR</sequence>
<dbReference type="EMBL" id="JAEKMH010000001">
    <property type="protein sequence ID" value="MBJ3783717.1"/>
    <property type="molecule type" value="Genomic_DNA"/>
</dbReference>
<reference evidence="1" key="1">
    <citation type="submission" date="2020-12" db="EMBL/GenBank/DDBJ databases">
        <title>Devosia sp. MSA67 isolated from Mo River.</title>
        <authorList>
            <person name="Ma F."/>
            <person name="Zi Z."/>
        </authorList>
    </citation>
    <scope>NUCLEOTIDE SEQUENCE</scope>
    <source>
        <strain evidence="1">MSA67</strain>
    </source>
</reference>
<name>A0A934IWR5_9HYPH</name>
<dbReference type="GO" id="GO:0003676">
    <property type="term" value="F:nucleic acid binding"/>
    <property type="evidence" value="ECO:0007669"/>
    <property type="project" value="InterPro"/>
</dbReference>
<dbReference type="Proteomes" id="UP000602124">
    <property type="component" value="Unassembled WGS sequence"/>
</dbReference>
<dbReference type="InterPro" id="IPR011856">
    <property type="entry name" value="tRNA_endonuc-like_dom_sf"/>
</dbReference>
<dbReference type="Gene3D" id="3.40.1350.10">
    <property type="match status" value="1"/>
</dbReference>
<dbReference type="AlphaFoldDB" id="A0A934IWR5"/>